<dbReference type="EMBL" id="GBRH01228211">
    <property type="protein sequence ID" value="JAD69684.1"/>
    <property type="molecule type" value="Transcribed_RNA"/>
</dbReference>
<name>A0A0A9C088_ARUDO</name>
<reference evidence="1" key="1">
    <citation type="submission" date="2014-09" db="EMBL/GenBank/DDBJ databases">
        <authorList>
            <person name="Magalhaes I.L.F."/>
            <person name="Oliveira U."/>
            <person name="Santos F.R."/>
            <person name="Vidigal T.H.D.A."/>
            <person name="Brescovit A.D."/>
            <person name="Santos A.J."/>
        </authorList>
    </citation>
    <scope>NUCLEOTIDE SEQUENCE</scope>
    <source>
        <tissue evidence="1">Shoot tissue taken approximately 20 cm above the soil surface</tissue>
    </source>
</reference>
<reference evidence="1" key="2">
    <citation type="journal article" date="2015" name="Data Brief">
        <title>Shoot transcriptome of the giant reed, Arundo donax.</title>
        <authorList>
            <person name="Barrero R.A."/>
            <person name="Guerrero F.D."/>
            <person name="Moolhuijzen P."/>
            <person name="Goolsby J.A."/>
            <person name="Tidwell J."/>
            <person name="Bellgard S.E."/>
            <person name="Bellgard M.I."/>
        </authorList>
    </citation>
    <scope>NUCLEOTIDE SEQUENCE</scope>
    <source>
        <tissue evidence="1">Shoot tissue taken approximately 20 cm above the soil surface</tissue>
    </source>
</reference>
<accession>A0A0A9C088</accession>
<organism evidence="1">
    <name type="scientific">Arundo donax</name>
    <name type="common">Giant reed</name>
    <name type="synonym">Donax arundinaceus</name>
    <dbReference type="NCBI Taxonomy" id="35708"/>
    <lineage>
        <taxon>Eukaryota</taxon>
        <taxon>Viridiplantae</taxon>
        <taxon>Streptophyta</taxon>
        <taxon>Embryophyta</taxon>
        <taxon>Tracheophyta</taxon>
        <taxon>Spermatophyta</taxon>
        <taxon>Magnoliopsida</taxon>
        <taxon>Liliopsida</taxon>
        <taxon>Poales</taxon>
        <taxon>Poaceae</taxon>
        <taxon>PACMAD clade</taxon>
        <taxon>Arundinoideae</taxon>
        <taxon>Arundineae</taxon>
        <taxon>Arundo</taxon>
    </lineage>
</organism>
<sequence>MLVQVWSYVAVVEQDISVCLKPSFMVKSHNALSSQSSTNSSEERCSTTNFCLQPFTISNSPIKLSRGL</sequence>
<dbReference type="AlphaFoldDB" id="A0A0A9C088"/>
<protein>
    <submittedName>
        <fullName evidence="1">Uncharacterized protein</fullName>
    </submittedName>
</protein>
<proteinExistence type="predicted"/>
<evidence type="ECO:0000313" key="1">
    <source>
        <dbReference type="EMBL" id="JAD69684.1"/>
    </source>
</evidence>